<feature type="region of interest" description="Disordered" evidence="1">
    <location>
        <begin position="127"/>
        <end position="173"/>
    </location>
</feature>
<organism evidence="2 3">
    <name type="scientific">Aphis gossypii</name>
    <name type="common">Cotton aphid</name>
    <dbReference type="NCBI Taxonomy" id="80765"/>
    <lineage>
        <taxon>Eukaryota</taxon>
        <taxon>Metazoa</taxon>
        <taxon>Ecdysozoa</taxon>
        <taxon>Arthropoda</taxon>
        <taxon>Hexapoda</taxon>
        <taxon>Insecta</taxon>
        <taxon>Pterygota</taxon>
        <taxon>Neoptera</taxon>
        <taxon>Paraneoptera</taxon>
        <taxon>Hemiptera</taxon>
        <taxon>Sternorrhyncha</taxon>
        <taxon>Aphidomorpha</taxon>
        <taxon>Aphidoidea</taxon>
        <taxon>Aphididae</taxon>
        <taxon>Aphidini</taxon>
        <taxon>Aphis</taxon>
        <taxon>Aphis</taxon>
    </lineage>
</organism>
<evidence type="ECO:0000313" key="3">
    <source>
        <dbReference type="Proteomes" id="UP001154329"/>
    </source>
</evidence>
<feature type="compositionally biased region" description="Pro residues" evidence="1">
    <location>
        <begin position="161"/>
        <end position="170"/>
    </location>
</feature>
<reference evidence="2" key="1">
    <citation type="submission" date="2022-02" db="EMBL/GenBank/DDBJ databases">
        <authorList>
            <person name="King R."/>
        </authorList>
    </citation>
    <scope>NUCLEOTIDE SEQUENCE</scope>
</reference>
<dbReference type="Proteomes" id="UP001154329">
    <property type="component" value="Chromosome 3"/>
</dbReference>
<dbReference type="EMBL" id="OU899036">
    <property type="protein sequence ID" value="CAH1732194.1"/>
    <property type="molecule type" value="Genomic_DNA"/>
</dbReference>
<protein>
    <submittedName>
        <fullName evidence="2">Uncharacterized protein</fullName>
    </submittedName>
</protein>
<keyword evidence="3" id="KW-1185">Reference proteome</keyword>
<feature type="region of interest" description="Disordered" evidence="1">
    <location>
        <begin position="49"/>
        <end position="78"/>
    </location>
</feature>
<evidence type="ECO:0000256" key="1">
    <source>
        <dbReference type="SAM" id="MobiDB-lite"/>
    </source>
</evidence>
<dbReference type="AlphaFoldDB" id="A0A9P0NMT5"/>
<proteinExistence type="predicted"/>
<reference evidence="2" key="2">
    <citation type="submission" date="2022-10" db="EMBL/GenBank/DDBJ databases">
        <authorList>
            <consortium name="ENA_rothamsted_submissions"/>
            <consortium name="culmorum"/>
            <person name="King R."/>
        </authorList>
    </citation>
    <scope>NUCLEOTIDE SEQUENCE</scope>
</reference>
<accession>A0A9P0NMT5</accession>
<gene>
    <name evidence="2" type="ORF">APHIGO_LOCUS8738</name>
</gene>
<name>A0A9P0NMT5_APHGO</name>
<feature type="compositionally biased region" description="Acidic residues" evidence="1">
    <location>
        <begin position="132"/>
        <end position="157"/>
    </location>
</feature>
<sequence>MVDDDLLEFLVRVADNPAEWNKIRRVLSMLGRDESGTATASAAAAVVQSASVTSTPVPPPTPPPPPRPVTTPTPAAPPKIIAATVAVQMGYEHQPPPPTASSSSWPSGDWIMKAVQDIKAAARARGIGAGGEDYDGDDDGNDYDYDDQTDDEIEQIEEPTAAPPPPPPRQPLLRTVTGHMSRYEFKRLDGRPDDGRVNGTYVAVIESDRPPRVVIYDPVRQKKPRTDK</sequence>
<feature type="compositionally biased region" description="Pro residues" evidence="1">
    <location>
        <begin position="56"/>
        <end position="77"/>
    </location>
</feature>
<evidence type="ECO:0000313" key="2">
    <source>
        <dbReference type="EMBL" id="CAH1732194.1"/>
    </source>
</evidence>